<comment type="caution">
    <text evidence="2">The sequence shown here is derived from an EMBL/GenBank/DDBJ whole genome shotgun (WGS) entry which is preliminary data.</text>
</comment>
<name>A0A9E3LSU2_9NOST</name>
<feature type="region of interest" description="Disordered" evidence="1">
    <location>
        <begin position="320"/>
        <end position="341"/>
    </location>
</feature>
<gene>
    <name evidence="2" type="ORF">KME28_11715</name>
</gene>
<dbReference type="Proteomes" id="UP000813215">
    <property type="component" value="Unassembled WGS sequence"/>
</dbReference>
<evidence type="ECO:0000313" key="2">
    <source>
        <dbReference type="EMBL" id="MBW4432371.1"/>
    </source>
</evidence>
<proteinExistence type="predicted"/>
<accession>A0A9E3LSU2</accession>
<dbReference type="EMBL" id="JAHHHW010000085">
    <property type="protein sequence ID" value="MBW4432371.1"/>
    <property type="molecule type" value="Genomic_DNA"/>
</dbReference>
<evidence type="ECO:0000313" key="3">
    <source>
        <dbReference type="Proteomes" id="UP000813215"/>
    </source>
</evidence>
<dbReference type="AlphaFoldDB" id="A0A9E3LSU2"/>
<reference evidence="2" key="2">
    <citation type="journal article" date="2022" name="Microbiol. Resour. Announc.">
        <title>Metagenome Sequencing to Explore Phylogenomics of Terrestrial Cyanobacteria.</title>
        <authorList>
            <person name="Ward R.D."/>
            <person name="Stajich J.E."/>
            <person name="Johansen J.R."/>
            <person name="Huntemann M."/>
            <person name="Clum A."/>
            <person name="Foster B."/>
            <person name="Foster B."/>
            <person name="Roux S."/>
            <person name="Palaniappan K."/>
            <person name="Varghese N."/>
            <person name="Mukherjee S."/>
            <person name="Reddy T.B.K."/>
            <person name="Daum C."/>
            <person name="Copeland A."/>
            <person name="Chen I.A."/>
            <person name="Ivanova N.N."/>
            <person name="Kyrpides N.C."/>
            <person name="Shapiro N."/>
            <person name="Eloe-Fadrosh E.A."/>
            <person name="Pietrasiak N."/>
        </authorList>
    </citation>
    <scope>NUCLEOTIDE SEQUENCE</scope>
    <source>
        <strain evidence="2">HA4357-MV3</strain>
    </source>
</reference>
<dbReference type="Pfam" id="PF19991">
    <property type="entry name" value="HMA_2"/>
    <property type="match status" value="1"/>
</dbReference>
<protein>
    <submittedName>
        <fullName evidence="2">Uncharacterized protein</fullName>
    </submittedName>
</protein>
<organism evidence="2 3">
    <name type="scientific">Pelatocladus maniniholoensis HA4357-MV3</name>
    <dbReference type="NCBI Taxonomy" id="1117104"/>
    <lineage>
        <taxon>Bacteria</taxon>
        <taxon>Bacillati</taxon>
        <taxon>Cyanobacteriota</taxon>
        <taxon>Cyanophyceae</taxon>
        <taxon>Nostocales</taxon>
        <taxon>Nostocaceae</taxon>
        <taxon>Pelatocladus</taxon>
    </lineage>
</organism>
<reference evidence="2" key="1">
    <citation type="submission" date="2021-05" db="EMBL/GenBank/DDBJ databases">
        <authorList>
            <person name="Pietrasiak N."/>
            <person name="Ward R."/>
            <person name="Stajich J.E."/>
            <person name="Kurbessoian T."/>
        </authorList>
    </citation>
    <scope>NUCLEOTIDE SEQUENCE</scope>
    <source>
        <strain evidence="2">HA4357-MV3</strain>
    </source>
</reference>
<evidence type="ECO:0000256" key="1">
    <source>
        <dbReference type="SAM" id="MobiDB-lite"/>
    </source>
</evidence>
<sequence length="436" mass="47998">MVGSILRLVSTPEKKTQVRVTQHTDHTEQKSPQEVYSITYAMSGQIGLCVPRISRDSRYLERLGKLLKAEASVTNVQINSTAASVVVTYNSREMSDDEMRSHLTNLIQSAAQEPVTIQPGNSYSKTSQIQSGQIKSTELELTKETYSITYAMSGQVGFCVPRISRDDKYQERLVKLLKAEALVTKVQINITAASIVVIYKSGVMSDYEMRSHLVNLIESGREQPVTIQPANSYPIVNQTENVQKQDQEKLPVLPASSHPLVTRCFNTTAVKEMAVATITERKFVFSRNLPQVSINKQASSEIHNGENQSSCLSTAKILPESSSGPDSALLPQKTEHKAKQPDHKVAYSIAHVIPGRIRFHVPRIARDPKYVQCLEALLKADPTVIGERVNRAAGSIVITYKSAVKANTKDCDRSVLEAAISHLANLLQSASDVAVA</sequence>